<keyword evidence="7" id="KW-0325">Glycoprotein</keyword>
<dbReference type="EC" id="1.4.3.2" evidence="3"/>
<keyword evidence="10" id="KW-1185">Reference proteome</keyword>
<dbReference type="CTD" id="79912"/>
<dbReference type="Proteomes" id="UP000504617">
    <property type="component" value="Unplaced"/>
</dbReference>
<evidence type="ECO:0000256" key="1">
    <source>
        <dbReference type="ARBA" id="ARBA00001974"/>
    </source>
</evidence>
<comment type="function">
    <text evidence="8">Probable FAD-dependent oxidoreductase; involved in the cellular oxidative stress response. Required for normal sarcomere structure and muscle fiber integrity.</text>
</comment>
<dbReference type="GO" id="GO:0001716">
    <property type="term" value="F:L-amino-acid oxidase activity"/>
    <property type="evidence" value="ECO:0007669"/>
    <property type="project" value="UniProtKB-EC"/>
</dbReference>
<dbReference type="FunFam" id="3.30.390.30:FF:000009">
    <property type="entry name" value="Pyridine nucleotide-disulfide oxidoreductase domain-containing protein 1"/>
    <property type="match status" value="1"/>
</dbReference>
<feature type="domain" description="NADH-rubredoxin oxidoreductase C-terminal" evidence="9">
    <location>
        <begin position="68"/>
        <end position="133"/>
    </location>
</feature>
<proteinExistence type="inferred from homology"/>
<sequence>MRTSLPNVYAAGDICTTSWEPSPVWQQMRLWTQARQMGWYAAKCMAADSLGEPLETDFSFELFAHSTKFFNYKVVLLGKYNAQGLGLDHELMLRCTKGQEYIKVVMQNGRMLGAVLIGETDLEETFENLILNQMDLSRYGKDLLDPNIDIEDYFD</sequence>
<reference evidence="11" key="1">
    <citation type="submission" date="2025-08" db="UniProtKB">
        <authorList>
            <consortium name="RefSeq"/>
        </authorList>
    </citation>
    <scope>IDENTIFICATION</scope>
    <source>
        <tissue evidence="11">Skeletal muscle</tissue>
    </source>
</reference>
<evidence type="ECO:0000313" key="10">
    <source>
        <dbReference type="Proteomes" id="UP000504617"/>
    </source>
</evidence>
<protein>
    <recommendedName>
        <fullName evidence="3">L-amino-acid oxidase</fullName>
        <ecNumber evidence="3">1.4.3.2</ecNumber>
    </recommendedName>
</protein>
<dbReference type="SUPFAM" id="SSF51905">
    <property type="entry name" value="FAD/NAD(P)-binding domain"/>
    <property type="match status" value="1"/>
</dbReference>
<organism evidence="10 11">
    <name type="scientific">Thamnophis sirtalis</name>
    <dbReference type="NCBI Taxonomy" id="35019"/>
    <lineage>
        <taxon>Eukaryota</taxon>
        <taxon>Metazoa</taxon>
        <taxon>Chordata</taxon>
        <taxon>Craniata</taxon>
        <taxon>Vertebrata</taxon>
        <taxon>Euteleostomi</taxon>
        <taxon>Lepidosauria</taxon>
        <taxon>Squamata</taxon>
        <taxon>Bifurcata</taxon>
        <taxon>Unidentata</taxon>
        <taxon>Episquamata</taxon>
        <taxon>Toxicofera</taxon>
        <taxon>Serpentes</taxon>
        <taxon>Colubroidea</taxon>
        <taxon>Colubridae</taxon>
        <taxon>Natricinae</taxon>
        <taxon>Thamnophis</taxon>
    </lineage>
</organism>
<dbReference type="KEGG" id="tsr:106554473"/>
<keyword evidence="6" id="KW-0560">Oxidoreductase</keyword>
<evidence type="ECO:0000313" key="11">
    <source>
        <dbReference type="RefSeq" id="XP_013928623.1"/>
    </source>
</evidence>
<dbReference type="AlphaFoldDB" id="A0A6I9YVH9"/>
<comment type="similarity">
    <text evidence="2">Belongs to the flavin monoamine oxidase family. FIG1 subfamily.</text>
</comment>
<gene>
    <name evidence="11" type="primary">PYROXD1</name>
</gene>
<dbReference type="RefSeq" id="XP_013928623.1">
    <property type="nucleotide sequence ID" value="XM_014073148.1"/>
</dbReference>
<dbReference type="InterPro" id="IPR036188">
    <property type="entry name" value="FAD/NAD-bd_sf"/>
</dbReference>
<evidence type="ECO:0000256" key="6">
    <source>
        <dbReference type="ARBA" id="ARBA00023002"/>
    </source>
</evidence>
<evidence type="ECO:0000256" key="7">
    <source>
        <dbReference type="ARBA" id="ARBA00023180"/>
    </source>
</evidence>
<dbReference type="InterPro" id="IPR041575">
    <property type="entry name" value="Rubredoxin_C"/>
</dbReference>
<evidence type="ECO:0000259" key="9">
    <source>
        <dbReference type="Pfam" id="PF18267"/>
    </source>
</evidence>
<evidence type="ECO:0000256" key="4">
    <source>
        <dbReference type="ARBA" id="ARBA00022630"/>
    </source>
</evidence>
<evidence type="ECO:0000256" key="5">
    <source>
        <dbReference type="ARBA" id="ARBA00022827"/>
    </source>
</evidence>
<dbReference type="InterPro" id="IPR050260">
    <property type="entry name" value="FAD-bd_OxRdtase"/>
</dbReference>
<dbReference type="OrthoDB" id="202203at2759"/>
<evidence type="ECO:0000256" key="8">
    <source>
        <dbReference type="ARBA" id="ARBA00045921"/>
    </source>
</evidence>
<dbReference type="PANTHER" id="PTHR43429:SF2">
    <property type="entry name" value="PYRIDINE NUCLEOTIDE-DISULFIDE OXIDOREDUCTASE DOMAIN-CONTAINING PROTEIN 1"/>
    <property type="match status" value="1"/>
</dbReference>
<keyword evidence="5" id="KW-0274">FAD</keyword>
<dbReference type="InterPro" id="IPR016156">
    <property type="entry name" value="FAD/NAD-linked_Rdtase_dimer_sf"/>
</dbReference>
<dbReference type="Gene3D" id="3.50.50.60">
    <property type="entry name" value="FAD/NAD(P)-binding domain"/>
    <property type="match status" value="1"/>
</dbReference>
<evidence type="ECO:0000256" key="2">
    <source>
        <dbReference type="ARBA" id="ARBA00005465"/>
    </source>
</evidence>
<dbReference type="Pfam" id="PF18267">
    <property type="entry name" value="Rubredoxin_C"/>
    <property type="match status" value="1"/>
</dbReference>
<accession>A0A6I9YVH9</accession>
<dbReference type="Gene3D" id="3.30.390.30">
    <property type="match status" value="1"/>
</dbReference>
<dbReference type="PANTHER" id="PTHR43429">
    <property type="entry name" value="PYRIDINE NUCLEOTIDE-DISULFIDE OXIDOREDUCTASE DOMAIN-CONTAINING"/>
    <property type="match status" value="1"/>
</dbReference>
<name>A0A6I9YVH9_9SAUR</name>
<evidence type="ECO:0000256" key="3">
    <source>
        <dbReference type="ARBA" id="ARBA00012806"/>
    </source>
</evidence>
<keyword evidence="4" id="KW-0285">Flavoprotein</keyword>
<dbReference type="GeneID" id="106554473"/>
<comment type="cofactor">
    <cofactor evidence="1">
        <name>FAD</name>
        <dbReference type="ChEBI" id="CHEBI:57692"/>
    </cofactor>
</comment>